<accession>A0ABS6WBJ8</accession>
<keyword evidence="1" id="KW-0175">Coiled coil</keyword>
<name>A0ABS6WBJ8_9BIFI</name>
<dbReference type="RefSeq" id="WP_219083101.1">
    <property type="nucleotide sequence ID" value="NZ_JAHBBD010000031.1"/>
</dbReference>
<keyword evidence="2" id="KW-1133">Transmembrane helix</keyword>
<evidence type="ECO:0000256" key="2">
    <source>
        <dbReference type="SAM" id="Phobius"/>
    </source>
</evidence>
<keyword evidence="2" id="KW-0812">Transmembrane</keyword>
<dbReference type="EMBL" id="JAHBBD010000031">
    <property type="protein sequence ID" value="MBW3083677.1"/>
    <property type="molecule type" value="Genomic_DNA"/>
</dbReference>
<evidence type="ECO:0000313" key="3">
    <source>
        <dbReference type="EMBL" id="MBW3083677.1"/>
    </source>
</evidence>
<reference evidence="3 4" key="1">
    <citation type="submission" date="2021-05" db="EMBL/GenBank/DDBJ databases">
        <title>Phylogenetic classification of ten novel species belonging to the genus Bifidobacterium comprising B. colchicus sp. nov., B. abeli sp. nov., B. bicoloris sp. nov., B. guerezis sp. nov., B. rosaliae sp. nov., B. santillanensis sp. nov., B. argentati sp. nov., B. amazzoni sp. nov., B. pluviali sp. nov., and B. pinnaculum sp. nov.</title>
        <authorList>
            <person name="Lugli G.A."/>
            <person name="Ruiz Garcia L."/>
            <person name="Margolles A."/>
            <person name="Ventura M."/>
        </authorList>
    </citation>
    <scope>NUCLEOTIDE SEQUENCE [LARGE SCALE GENOMIC DNA]</scope>
    <source>
        <strain evidence="3 4">6T3</strain>
    </source>
</reference>
<protein>
    <submittedName>
        <fullName evidence="3">Uncharacterized protein</fullName>
    </submittedName>
</protein>
<feature type="coiled-coil region" evidence="1">
    <location>
        <begin position="3"/>
        <end position="30"/>
    </location>
</feature>
<evidence type="ECO:0000313" key="4">
    <source>
        <dbReference type="Proteomes" id="UP000812844"/>
    </source>
</evidence>
<keyword evidence="4" id="KW-1185">Reference proteome</keyword>
<comment type="caution">
    <text evidence="3">The sequence shown here is derived from an EMBL/GenBank/DDBJ whole genome shotgun (WGS) entry which is preliminary data.</text>
</comment>
<gene>
    <name evidence="3" type="ORF">KIH73_10005</name>
</gene>
<organism evidence="3 4">
    <name type="scientific">Bifidobacterium phasiani</name>
    <dbReference type="NCBI Taxonomy" id="2834431"/>
    <lineage>
        <taxon>Bacteria</taxon>
        <taxon>Bacillati</taxon>
        <taxon>Actinomycetota</taxon>
        <taxon>Actinomycetes</taxon>
        <taxon>Bifidobacteriales</taxon>
        <taxon>Bifidobacteriaceae</taxon>
        <taxon>Bifidobacterium</taxon>
    </lineage>
</organism>
<sequence length="573" mass="65729">MANEDLRAEVRRLQSHLNDIERENGRLRGEIGAGVGAMMQANKSLNDTSTMVRNRLGAADGTLGRAHRQVIAAYEVQRDMDALYGRLKQMELANKRIRECNNKKFYDFAVYRQVRRIVQGIMDNLDFSMVTDEVIDKAIERNHLENPDYWLTCVLMAVVAWHSDQRERSQRALDKAMALDDRKTASFLMVFYLRLHREETALHWFSYLTAGQLKGAEKPMVLLFFSMLSKTIEDRLSDKARTAISDYIYGLIDDEIEHAGEGRVRVVERITEAFVSFVDDRQFGYESIRRYVPGSGALAESLARARNNANIIDFIAQTMNVDEASRNEFLKSYVDDIVAAPCPAEKDVYDEIDRNEFIIKYQGDVDAAQAAYQERKQHDDSDFDIIAEMIDWIYTPSGRSETNPQMRRNMLLATKRLQQEAGDLYVRQYRGMCRPVQRIVIDDFSITADLREPDKSSKEAQRFYEGRAAEEKAAIKDVWAIVLMVIGVVGGIALAVFLIPSAICLGVLAAAVGGVWMLMNRASRRRIDLKYQQIIRTTRDRLAELSEDWHRFEQDFHEQDLLSQQLSDRLAAL</sequence>
<proteinExistence type="predicted"/>
<keyword evidence="2" id="KW-0472">Membrane</keyword>
<feature type="transmembrane region" description="Helical" evidence="2">
    <location>
        <begin position="478"/>
        <end position="499"/>
    </location>
</feature>
<evidence type="ECO:0000256" key="1">
    <source>
        <dbReference type="SAM" id="Coils"/>
    </source>
</evidence>
<dbReference type="Proteomes" id="UP000812844">
    <property type="component" value="Unassembled WGS sequence"/>
</dbReference>